<dbReference type="AlphaFoldDB" id="A0A150GAX6"/>
<name>A0A150GAX6_GONPE</name>
<proteinExistence type="predicted"/>
<sequence length="70" mass="7458">MAAAYQPVPIPRGPQPAGNGVFRPEAYSYWVQVLGGQKANTNALQQLTLNVTSEPCPGGIFVFTCTYAEA</sequence>
<evidence type="ECO:0000313" key="1">
    <source>
        <dbReference type="EMBL" id="KXZ46974.1"/>
    </source>
</evidence>
<comment type="caution">
    <text evidence="1">The sequence shown here is derived from an EMBL/GenBank/DDBJ whole genome shotgun (WGS) entry which is preliminary data.</text>
</comment>
<reference evidence="2" key="1">
    <citation type="journal article" date="2016" name="Nat. Commun.">
        <title>The Gonium pectorale genome demonstrates co-option of cell cycle regulation during the evolution of multicellularity.</title>
        <authorList>
            <person name="Hanschen E.R."/>
            <person name="Marriage T.N."/>
            <person name="Ferris P.J."/>
            <person name="Hamaji T."/>
            <person name="Toyoda A."/>
            <person name="Fujiyama A."/>
            <person name="Neme R."/>
            <person name="Noguchi H."/>
            <person name="Minakuchi Y."/>
            <person name="Suzuki M."/>
            <person name="Kawai-Toyooka H."/>
            <person name="Smith D.R."/>
            <person name="Sparks H."/>
            <person name="Anderson J."/>
            <person name="Bakaric R."/>
            <person name="Luria V."/>
            <person name="Karger A."/>
            <person name="Kirschner M.W."/>
            <person name="Durand P.M."/>
            <person name="Michod R.E."/>
            <person name="Nozaki H."/>
            <person name="Olson B.J."/>
        </authorList>
    </citation>
    <scope>NUCLEOTIDE SEQUENCE [LARGE SCALE GENOMIC DNA]</scope>
    <source>
        <strain evidence="2">NIES-2863</strain>
    </source>
</reference>
<keyword evidence="2" id="KW-1185">Reference proteome</keyword>
<accession>A0A150GAX6</accession>
<dbReference type="Proteomes" id="UP000075714">
    <property type="component" value="Unassembled WGS sequence"/>
</dbReference>
<dbReference type="OrthoDB" id="35006at3166"/>
<organism evidence="1 2">
    <name type="scientific">Gonium pectorale</name>
    <name type="common">Green alga</name>
    <dbReference type="NCBI Taxonomy" id="33097"/>
    <lineage>
        <taxon>Eukaryota</taxon>
        <taxon>Viridiplantae</taxon>
        <taxon>Chlorophyta</taxon>
        <taxon>core chlorophytes</taxon>
        <taxon>Chlorophyceae</taxon>
        <taxon>CS clade</taxon>
        <taxon>Chlamydomonadales</taxon>
        <taxon>Volvocaceae</taxon>
        <taxon>Gonium</taxon>
    </lineage>
</organism>
<protein>
    <submittedName>
        <fullName evidence="1">Uncharacterized protein</fullName>
    </submittedName>
</protein>
<dbReference type="EMBL" id="LSYV01000040">
    <property type="protein sequence ID" value="KXZ46974.1"/>
    <property type="molecule type" value="Genomic_DNA"/>
</dbReference>
<gene>
    <name evidence="1" type="ORF">GPECTOR_39g468</name>
</gene>
<evidence type="ECO:0000313" key="2">
    <source>
        <dbReference type="Proteomes" id="UP000075714"/>
    </source>
</evidence>